<feature type="compositionally biased region" description="Low complexity" evidence="1">
    <location>
        <begin position="38"/>
        <end position="49"/>
    </location>
</feature>
<sequence>MVEEYKKRKDDPLLLKTQPITPTIDKQDHIDDIDGDLDMATAPAIATAKNADEGGSTSSGASGPHSVSVSSLTTSGRGNPAAVGRVSAITEETNAPPDAPAPLNTSETPFKS</sequence>
<reference evidence="2" key="1">
    <citation type="submission" date="2021-06" db="EMBL/GenBank/DDBJ databases">
        <title>Parelaphostrongylus tenuis whole genome reference sequence.</title>
        <authorList>
            <person name="Garwood T.J."/>
            <person name="Larsen P.A."/>
            <person name="Fountain-Jones N.M."/>
            <person name="Garbe J.R."/>
            <person name="Macchietto M.G."/>
            <person name="Kania S.A."/>
            <person name="Gerhold R.W."/>
            <person name="Richards J.E."/>
            <person name="Wolf T.M."/>
        </authorList>
    </citation>
    <scope>NUCLEOTIDE SEQUENCE</scope>
    <source>
        <strain evidence="2">MNPRO001-30</strain>
        <tissue evidence="2">Meninges</tissue>
    </source>
</reference>
<evidence type="ECO:0000313" key="3">
    <source>
        <dbReference type="Proteomes" id="UP001196413"/>
    </source>
</evidence>
<organism evidence="2 3">
    <name type="scientific">Parelaphostrongylus tenuis</name>
    <name type="common">Meningeal worm</name>
    <dbReference type="NCBI Taxonomy" id="148309"/>
    <lineage>
        <taxon>Eukaryota</taxon>
        <taxon>Metazoa</taxon>
        <taxon>Ecdysozoa</taxon>
        <taxon>Nematoda</taxon>
        <taxon>Chromadorea</taxon>
        <taxon>Rhabditida</taxon>
        <taxon>Rhabditina</taxon>
        <taxon>Rhabditomorpha</taxon>
        <taxon>Strongyloidea</taxon>
        <taxon>Metastrongylidae</taxon>
        <taxon>Parelaphostrongylus</taxon>
    </lineage>
</organism>
<feature type="compositionally biased region" description="Polar residues" evidence="1">
    <location>
        <begin position="103"/>
        <end position="112"/>
    </location>
</feature>
<gene>
    <name evidence="2" type="ORF">KIN20_033066</name>
</gene>
<protein>
    <submittedName>
        <fullName evidence="2">Uncharacterized protein</fullName>
    </submittedName>
</protein>
<evidence type="ECO:0000313" key="2">
    <source>
        <dbReference type="EMBL" id="KAJ1371168.1"/>
    </source>
</evidence>
<feature type="region of interest" description="Disordered" evidence="1">
    <location>
        <begin position="1"/>
        <end position="112"/>
    </location>
</feature>
<proteinExistence type="predicted"/>
<evidence type="ECO:0000256" key="1">
    <source>
        <dbReference type="SAM" id="MobiDB-lite"/>
    </source>
</evidence>
<dbReference type="EMBL" id="JAHQIW010006927">
    <property type="protein sequence ID" value="KAJ1371168.1"/>
    <property type="molecule type" value="Genomic_DNA"/>
</dbReference>
<comment type="caution">
    <text evidence="2">The sequence shown here is derived from an EMBL/GenBank/DDBJ whole genome shotgun (WGS) entry which is preliminary data.</text>
</comment>
<feature type="compositionally biased region" description="Polar residues" evidence="1">
    <location>
        <begin position="55"/>
        <end position="77"/>
    </location>
</feature>
<feature type="compositionally biased region" description="Basic and acidic residues" evidence="1">
    <location>
        <begin position="1"/>
        <end position="13"/>
    </location>
</feature>
<dbReference type="AlphaFoldDB" id="A0AAD5WIY2"/>
<name>A0AAD5WIY2_PARTN</name>
<dbReference type="Proteomes" id="UP001196413">
    <property type="component" value="Unassembled WGS sequence"/>
</dbReference>
<accession>A0AAD5WIY2</accession>
<keyword evidence="3" id="KW-1185">Reference proteome</keyword>